<reference evidence="1 2" key="1">
    <citation type="submission" date="2020-05" db="EMBL/GenBank/DDBJ databases">
        <title>Identification and distribution of gene clusters putatively required for synthesis of sphingolipid metabolism inhibitors in phylogenetically diverse species of the filamentous fungus Fusarium.</title>
        <authorList>
            <person name="Kim H.-S."/>
            <person name="Busman M."/>
            <person name="Brown D.W."/>
            <person name="Divon H."/>
            <person name="Uhlig S."/>
            <person name="Proctor R.H."/>
        </authorList>
    </citation>
    <scope>NUCLEOTIDE SEQUENCE [LARGE SCALE GENOMIC DNA]</scope>
    <source>
        <strain evidence="1 2">NRRL 20693</strain>
    </source>
</reference>
<dbReference type="EMBL" id="JAAGWQ010000095">
    <property type="protein sequence ID" value="KAF5668066.1"/>
    <property type="molecule type" value="Genomic_DNA"/>
</dbReference>
<keyword evidence="2" id="KW-1185">Reference proteome</keyword>
<evidence type="ECO:0000313" key="1">
    <source>
        <dbReference type="EMBL" id="KAF5668066.1"/>
    </source>
</evidence>
<comment type="caution">
    <text evidence="1">The sequence shown here is derived from an EMBL/GenBank/DDBJ whole genome shotgun (WGS) entry which is preliminary data.</text>
</comment>
<proteinExistence type="predicted"/>
<dbReference type="Proteomes" id="UP000567885">
    <property type="component" value="Unassembled WGS sequence"/>
</dbReference>
<sequence>MTVAKPEVHHVGYLGRRDKLPGIGATVVSSRHHGGHATSRMVEKAVFLKVGDSLLVDESKSFTARSKLGIKGSRYDPVALPSKSLFLRPLASGRYWYSSQNICNDTGVVGNGLLDMSVEVKSPVDYAVRSWMKRECSEVLATECAQRFGLTINWSPSASISSLEHLWLRTMFDNCILNINMDSDRHLPSLELLPRHSPISFNISATISRVFRRRASRHPEAPILGWRVRQDEQNLDLNDRCTRKEFRPPG</sequence>
<organism evidence="1 2">
    <name type="scientific">Fusarium heterosporum</name>
    <dbReference type="NCBI Taxonomy" id="42747"/>
    <lineage>
        <taxon>Eukaryota</taxon>
        <taxon>Fungi</taxon>
        <taxon>Dikarya</taxon>
        <taxon>Ascomycota</taxon>
        <taxon>Pezizomycotina</taxon>
        <taxon>Sordariomycetes</taxon>
        <taxon>Hypocreomycetidae</taxon>
        <taxon>Hypocreales</taxon>
        <taxon>Nectriaceae</taxon>
        <taxon>Fusarium</taxon>
        <taxon>Fusarium heterosporum species complex</taxon>
    </lineage>
</organism>
<evidence type="ECO:0000313" key="2">
    <source>
        <dbReference type="Proteomes" id="UP000567885"/>
    </source>
</evidence>
<accession>A0A8H5TBE1</accession>
<protein>
    <submittedName>
        <fullName evidence="1">Uncharacterized protein</fullName>
    </submittedName>
</protein>
<gene>
    <name evidence="1" type="ORF">FHETE_5332</name>
</gene>
<dbReference type="AlphaFoldDB" id="A0A8H5TBE1"/>
<name>A0A8H5TBE1_FUSHE</name>